<reference evidence="3" key="1">
    <citation type="journal article" date="2019" name="Int. J. Syst. Evol. Microbiol.">
        <title>The Global Catalogue of Microorganisms (GCM) 10K type strain sequencing project: providing services to taxonomists for standard genome sequencing and annotation.</title>
        <authorList>
            <consortium name="The Broad Institute Genomics Platform"/>
            <consortium name="The Broad Institute Genome Sequencing Center for Infectious Disease"/>
            <person name="Wu L."/>
            <person name="Ma J."/>
        </authorList>
    </citation>
    <scope>NUCLEOTIDE SEQUENCE [LARGE SCALE GENOMIC DNA]</scope>
    <source>
        <strain evidence="3">CGMCC 4.7178</strain>
    </source>
</reference>
<evidence type="ECO:0000313" key="2">
    <source>
        <dbReference type="EMBL" id="GGO47723.1"/>
    </source>
</evidence>
<comment type="caution">
    <text evidence="2">The sequence shown here is derived from an EMBL/GenBank/DDBJ whole genome shotgun (WGS) entry which is preliminary data.</text>
</comment>
<name>A0ABQ2M799_9ACTN</name>
<evidence type="ECO:0000256" key="1">
    <source>
        <dbReference type="SAM" id="Phobius"/>
    </source>
</evidence>
<feature type="transmembrane region" description="Helical" evidence="1">
    <location>
        <begin position="411"/>
        <end position="432"/>
    </location>
</feature>
<organism evidence="2 3">
    <name type="scientific">Streptomyces daqingensis</name>
    <dbReference type="NCBI Taxonomy" id="1472640"/>
    <lineage>
        <taxon>Bacteria</taxon>
        <taxon>Bacillati</taxon>
        <taxon>Actinomycetota</taxon>
        <taxon>Actinomycetes</taxon>
        <taxon>Kitasatosporales</taxon>
        <taxon>Streptomycetaceae</taxon>
        <taxon>Streptomyces</taxon>
    </lineage>
</organism>
<feature type="transmembrane region" description="Helical" evidence="1">
    <location>
        <begin position="241"/>
        <end position="264"/>
    </location>
</feature>
<dbReference type="Proteomes" id="UP000631535">
    <property type="component" value="Unassembled WGS sequence"/>
</dbReference>
<dbReference type="EMBL" id="BMMP01000006">
    <property type="protein sequence ID" value="GGO47723.1"/>
    <property type="molecule type" value="Genomic_DNA"/>
</dbReference>
<feature type="transmembrane region" description="Helical" evidence="1">
    <location>
        <begin position="14"/>
        <end position="33"/>
    </location>
</feature>
<keyword evidence="1" id="KW-0812">Transmembrane</keyword>
<sequence>MMPEPQEQQKSKKLGGVCASVAIAVLFAVIVTWTFSSEPSSRRMLILSALGSGIVVLAAISGWQHKAGRRTFSRVVTDSFLSSVAGNTSEGRAAPPLKIPSRKQQLLRSLAAAIGIWTITLGLVVMAMGEPQRPSEVERIHSVGAKFANAEIVRVTDVEFHDPSRGKSYYTATATVRLPARGGENSITANVKPESSAPLRRGDGVPVLYAPKDPSLGAVAGSKDQLIHKVRGDTLPSQVKWILLGVWAVGILGGIALVYGSLGLRGFGRLGRRDRAVRGKCLGAAAFRSKPGGSNGQTNEGAKRTLAIETDADVTAHFIVDLSEGDLPESIKGESLWLCWDVLRGSREGRFSLSGTPAALVADSGWVLHGMLPSVESKELAPVSIPVEKGGTSSNEASLKLWDPRSLWPTYIGRPTLIVFALIMSCSALMTFEVPTSWRWAVGIASPFLVLMLAGLYLSDIRPSDRRKS</sequence>
<protein>
    <recommendedName>
        <fullName evidence="4">DUF3592 domain-containing protein</fullName>
    </recommendedName>
</protein>
<gene>
    <name evidence="2" type="ORF">GCM10012287_21010</name>
</gene>
<keyword evidence="3" id="KW-1185">Reference proteome</keyword>
<proteinExistence type="predicted"/>
<evidence type="ECO:0000313" key="3">
    <source>
        <dbReference type="Proteomes" id="UP000631535"/>
    </source>
</evidence>
<keyword evidence="1" id="KW-0472">Membrane</keyword>
<dbReference type="RefSeq" id="WP_189037083.1">
    <property type="nucleotide sequence ID" value="NZ_BMMP01000006.1"/>
</dbReference>
<keyword evidence="1" id="KW-1133">Transmembrane helix</keyword>
<accession>A0ABQ2M799</accession>
<feature type="transmembrane region" description="Helical" evidence="1">
    <location>
        <begin position="45"/>
        <end position="63"/>
    </location>
</feature>
<evidence type="ECO:0008006" key="4">
    <source>
        <dbReference type="Google" id="ProtNLM"/>
    </source>
</evidence>
<feature type="transmembrane region" description="Helical" evidence="1">
    <location>
        <begin position="438"/>
        <end position="458"/>
    </location>
</feature>
<feature type="transmembrane region" description="Helical" evidence="1">
    <location>
        <begin position="106"/>
        <end position="128"/>
    </location>
</feature>